<keyword evidence="3" id="KW-1185">Reference proteome</keyword>
<dbReference type="EMBL" id="JACHIR010000001">
    <property type="protein sequence ID" value="MBB5890905.1"/>
    <property type="molecule type" value="Genomic_DNA"/>
</dbReference>
<dbReference type="InterPro" id="IPR004675">
    <property type="entry name" value="AhpD_core"/>
</dbReference>
<name>A0A7W9KEC5_9PSEU</name>
<dbReference type="Gene3D" id="1.20.1290.10">
    <property type="entry name" value="AhpD-like"/>
    <property type="match status" value="1"/>
</dbReference>
<proteinExistence type="predicted"/>
<dbReference type="NCBIfam" id="TIGR00778">
    <property type="entry name" value="ahpD_dom"/>
    <property type="match status" value="1"/>
</dbReference>
<dbReference type="AlphaFoldDB" id="A0A7W9KEC5"/>
<protein>
    <submittedName>
        <fullName evidence="2">AhpD family alkylhydroperoxidase</fullName>
    </submittedName>
</protein>
<dbReference type="RefSeq" id="WP_312890030.1">
    <property type="nucleotide sequence ID" value="NZ_BAAAWY010000038.1"/>
</dbReference>
<gene>
    <name evidence="2" type="ORF">BJ998_002101</name>
</gene>
<evidence type="ECO:0000313" key="3">
    <source>
        <dbReference type="Proteomes" id="UP000585638"/>
    </source>
</evidence>
<dbReference type="GO" id="GO:0051920">
    <property type="term" value="F:peroxiredoxin activity"/>
    <property type="evidence" value="ECO:0007669"/>
    <property type="project" value="InterPro"/>
</dbReference>
<dbReference type="InterPro" id="IPR003779">
    <property type="entry name" value="CMD-like"/>
</dbReference>
<accession>A0A7W9KEC5</accession>
<dbReference type="PANTHER" id="PTHR34846">
    <property type="entry name" value="4-CARBOXYMUCONOLACTONE DECARBOXYLASE FAMILY PROTEIN (AFU_ORTHOLOGUE AFUA_6G11590)"/>
    <property type="match status" value="1"/>
</dbReference>
<dbReference type="SUPFAM" id="SSF69118">
    <property type="entry name" value="AhpD-like"/>
    <property type="match status" value="1"/>
</dbReference>
<comment type="caution">
    <text evidence="2">The sequence shown here is derived from an EMBL/GenBank/DDBJ whole genome shotgun (WGS) entry which is preliminary data.</text>
</comment>
<feature type="domain" description="Carboxymuconolactone decarboxylase-like" evidence="1">
    <location>
        <begin position="29"/>
        <end position="101"/>
    </location>
</feature>
<dbReference type="PANTHER" id="PTHR34846:SF10">
    <property type="entry name" value="CYTOPLASMIC PROTEIN"/>
    <property type="match status" value="1"/>
</dbReference>
<organism evidence="2 3">
    <name type="scientific">Kutzneria kofuensis</name>
    <dbReference type="NCBI Taxonomy" id="103725"/>
    <lineage>
        <taxon>Bacteria</taxon>
        <taxon>Bacillati</taxon>
        <taxon>Actinomycetota</taxon>
        <taxon>Actinomycetes</taxon>
        <taxon>Pseudonocardiales</taxon>
        <taxon>Pseudonocardiaceae</taxon>
        <taxon>Kutzneria</taxon>
    </lineage>
</organism>
<dbReference type="InterPro" id="IPR029032">
    <property type="entry name" value="AhpD-like"/>
</dbReference>
<keyword evidence="2" id="KW-0560">Oxidoreductase</keyword>
<dbReference type="Proteomes" id="UP000585638">
    <property type="component" value="Unassembled WGS sequence"/>
</dbReference>
<evidence type="ECO:0000313" key="2">
    <source>
        <dbReference type="EMBL" id="MBB5890905.1"/>
    </source>
</evidence>
<reference evidence="2 3" key="1">
    <citation type="submission" date="2020-08" db="EMBL/GenBank/DDBJ databases">
        <title>Sequencing the genomes of 1000 actinobacteria strains.</title>
        <authorList>
            <person name="Klenk H.-P."/>
        </authorList>
    </citation>
    <scope>NUCLEOTIDE SEQUENCE [LARGE SCALE GENOMIC DNA]</scope>
    <source>
        <strain evidence="2 3">DSM 43851</strain>
    </source>
</reference>
<sequence length="158" mass="17334">MSSDEYVTHLPRIDVAKEASASYRAMLLVSKASHDGIDPILAELIKIRASQINGCGFCIDMHATDARKHGEHERRIYALPAWRELSFYTARERAALALTEEGTLLADGGVSDETWAEAEKQFSQAELAQIIALIATINAWNRISVISRNQPPALGGAE</sequence>
<dbReference type="Pfam" id="PF02627">
    <property type="entry name" value="CMD"/>
    <property type="match status" value="1"/>
</dbReference>
<keyword evidence="2" id="KW-0575">Peroxidase</keyword>
<evidence type="ECO:0000259" key="1">
    <source>
        <dbReference type="Pfam" id="PF02627"/>
    </source>
</evidence>